<dbReference type="Gene3D" id="2.40.170.20">
    <property type="entry name" value="TonB-dependent receptor, beta-barrel domain"/>
    <property type="match status" value="1"/>
</dbReference>
<feature type="domain" description="TonB-dependent receptor-like beta-barrel" evidence="6">
    <location>
        <begin position="433"/>
        <end position="1014"/>
    </location>
</feature>
<dbReference type="OrthoDB" id="5476657at2"/>
<comment type="caution">
    <text evidence="8">The sequence shown here is derived from an EMBL/GenBank/DDBJ whole genome shotgun (WGS) entry which is preliminary data.</text>
</comment>
<dbReference type="NCBIfam" id="TIGR01782">
    <property type="entry name" value="TonB-Xanth-Caul"/>
    <property type="match status" value="1"/>
</dbReference>
<evidence type="ECO:0000256" key="5">
    <source>
        <dbReference type="SAM" id="MobiDB-lite"/>
    </source>
</evidence>
<keyword evidence="3" id="KW-0998">Cell outer membrane</keyword>
<dbReference type="PANTHER" id="PTHR40980:SF3">
    <property type="entry name" value="TONB-DEPENDENT RECEPTOR-LIKE BETA-BARREL DOMAIN-CONTAINING PROTEIN"/>
    <property type="match status" value="1"/>
</dbReference>
<dbReference type="GO" id="GO:0009279">
    <property type="term" value="C:cell outer membrane"/>
    <property type="evidence" value="ECO:0007669"/>
    <property type="project" value="UniProtKB-SubCell"/>
</dbReference>
<organism evidence="8 9">
    <name type="scientific">Aurantiacibacter xanthus</name>
    <dbReference type="NCBI Taxonomy" id="1784712"/>
    <lineage>
        <taxon>Bacteria</taxon>
        <taxon>Pseudomonadati</taxon>
        <taxon>Pseudomonadota</taxon>
        <taxon>Alphaproteobacteria</taxon>
        <taxon>Sphingomonadales</taxon>
        <taxon>Erythrobacteraceae</taxon>
        <taxon>Aurantiacibacter</taxon>
    </lineage>
</organism>
<evidence type="ECO:0000256" key="3">
    <source>
        <dbReference type="ARBA" id="ARBA00023237"/>
    </source>
</evidence>
<name>A0A3A1P1C9_9SPHN</name>
<keyword evidence="9" id="KW-1185">Reference proteome</keyword>
<feature type="region of interest" description="Disordered" evidence="5">
    <location>
        <begin position="1"/>
        <end position="20"/>
    </location>
</feature>
<gene>
    <name evidence="8" type="ORF">D2V17_15465</name>
</gene>
<comment type="subcellular location">
    <subcellularLocation>
        <location evidence="1 4">Cell outer membrane</location>
    </subcellularLocation>
</comment>
<sequence>MPGVAMAQDAEEPATGDAQPSDQIVVTGFRASLESAQNVKRDADTVVDVITAEDIGALPDRSVAESLQRVPGVNISRFVGRDDPDRFSVEGSGVIIRGLPFVRSELNGRDIFSANGGRTLGFNDVSPELLGRVEVFKNTTADMIDGGIAGTVNLVTRKPLDKRGFHIAGTVEANVGDLANEWSPGFSALASNTFDTRLGTFGLQLGYAQQRLVTRTDASQITDPCYRAETLDSGCIRVRPVGSGGFSGDTDFDATNFPPPNSVIVPKGAGVRTTHLTRDRQAYSAVGQFESNDGRLRVTAEYMRAATQGSLSEFSQLALVNNDAFFPEPVPGTQFEYNGNLFQKGILTQISDGGIPGISTENLRFEQEEDAMTEDLSLDIEFELTDRFRSNFEFQYVNSDRNQAGFIAAMQTYADIAIDNSGKTPSIQFYKPGTTSSGGGYFTDPTQSYFWFNLDNQIKNEGKLYTLRGDFEYDFSDTGFFRKARFGARWGERKRTTRNANFSNWSNLGAPWTGRGGNWDCADAQAYGCGGAYASDFPQLAGVYSPFGNNFQRGNAPAPTENGEAIFFGGDDLVAKYLSGELGEQLQAIRDFTLTPEGRPLIDGRTYTDPVTGQATACDPFCPPEIIPIKEITTAAYVRVDFGHDFDSGASLSGNIGLRYVRTDVSSRGVVGFMRPDYLDAPVNSVEGDPNSPNFGGNGNGVAEVADLQNRCANVTGPTAPGFCSLSPERQQEFVDGMTGDIFNDFAKEKYEHWLPSFNVRFDTGNGYVFRAAVSKGIFRPDLDQFRTGGLVFDNTQNLVDAGTQDTGPLFRLDTGNRQLRPTESWNFDLSAEWYFSRVGSLTAALFMKKVSKLENPGATVQNLTSSQDNTIEVLINGPVNVDEGTLKGAELAYQQTYDFLPGVLSGLGTQLTYTYVDGGAFTNSTVGAEQSPFAAGLPLAGISKHTVNAVLFYEKNRFSARAAYNWRSEFLQTPRDVIFPFSPIYGEATGQLDASIFYDVTPTIKIGVQGVNLLDEVTRTSQVFDFAGTRVARSAFRNDRRFTFLARFNF</sequence>
<dbReference type="Proteomes" id="UP000265366">
    <property type="component" value="Unassembled WGS sequence"/>
</dbReference>
<reference evidence="8 9" key="1">
    <citation type="submission" date="2018-08" db="EMBL/GenBank/DDBJ databases">
        <title>Erythrobacter zhengii sp.nov., a bacterium isolated from deep-sea sediment.</title>
        <authorList>
            <person name="Fang C."/>
            <person name="Wu Y.-H."/>
            <person name="Sun C."/>
            <person name="Wang H."/>
            <person name="Cheng H."/>
            <person name="Meng F.-X."/>
            <person name="Wang C.-S."/>
            <person name="Xu X.-W."/>
        </authorList>
    </citation>
    <scope>NUCLEOTIDE SEQUENCE [LARGE SCALE GENOMIC DNA]</scope>
    <source>
        <strain evidence="8 9">CCTCC AB 2015396</strain>
    </source>
</reference>
<dbReference type="InterPro" id="IPR000531">
    <property type="entry name" value="Beta-barrel_TonB"/>
</dbReference>
<evidence type="ECO:0000256" key="4">
    <source>
        <dbReference type="RuleBase" id="RU003357"/>
    </source>
</evidence>
<dbReference type="Pfam" id="PF00593">
    <property type="entry name" value="TonB_dep_Rec_b-barrel"/>
    <property type="match status" value="1"/>
</dbReference>
<dbReference type="Gene3D" id="2.170.130.10">
    <property type="entry name" value="TonB-dependent receptor, plug domain"/>
    <property type="match status" value="1"/>
</dbReference>
<keyword evidence="2 4" id="KW-0472">Membrane</keyword>
<dbReference type="InterPro" id="IPR036942">
    <property type="entry name" value="Beta-barrel_TonB_sf"/>
</dbReference>
<dbReference type="AlphaFoldDB" id="A0A3A1P1C9"/>
<evidence type="ECO:0000256" key="1">
    <source>
        <dbReference type="ARBA" id="ARBA00004442"/>
    </source>
</evidence>
<dbReference type="SUPFAM" id="SSF56935">
    <property type="entry name" value="Porins"/>
    <property type="match status" value="1"/>
</dbReference>
<evidence type="ECO:0000256" key="2">
    <source>
        <dbReference type="ARBA" id="ARBA00023136"/>
    </source>
</evidence>
<feature type="domain" description="TonB-dependent receptor plug" evidence="7">
    <location>
        <begin position="40"/>
        <end position="151"/>
    </location>
</feature>
<evidence type="ECO:0000259" key="7">
    <source>
        <dbReference type="Pfam" id="PF07715"/>
    </source>
</evidence>
<keyword evidence="4" id="KW-0798">TonB box</keyword>
<dbReference type="Pfam" id="PF07715">
    <property type="entry name" value="Plug"/>
    <property type="match status" value="1"/>
</dbReference>
<keyword evidence="8" id="KW-0675">Receptor</keyword>
<proteinExistence type="inferred from homology"/>
<dbReference type="InterPro" id="IPR010104">
    <property type="entry name" value="TonB_rcpt_bac"/>
</dbReference>
<dbReference type="InterPro" id="IPR037066">
    <property type="entry name" value="Plug_dom_sf"/>
</dbReference>
<evidence type="ECO:0000313" key="8">
    <source>
        <dbReference type="EMBL" id="RIV82352.1"/>
    </source>
</evidence>
<dbReference type="RefSeq" id="WP_119593778.1">
    <property type="nucleotide sequence ID" value="NZ_QXFM01000119.1"/>
</dbReference>
<accession>A0A3A1P1C9</accession>
<protein>
    <submittedName>
        <fullName evidence="8">TonB-dependent receptor</fullName>
    </submittedName>
</protein>
<dbReference type="PANTHER" id="PTHR40980">
    <property type="entry name" value="PLUG DOMAIN-CONTAINING PROTEIN"/>
    <property type="match status" value="1"/>
</dbReference>
<dbReference type="InterPro" id="IPR012910">
    <property type="entry name" value="Plug_dom"/>
</dbReference>
<evidence type="ECO:0000259" key="6">
    <source>
        <dbReference type="Pfam" id="PF00593"/>
    </source>
</evidence>
<dbReference type="EMBL" id="QXFM01000119">
    <property type="protein sequence ID" value="RIV82352.1"/>
    <property type="molecule type" value="Genomic_DNA"/>
</dbReference>
<comment type="similarity">
    <text evidence="4">Belongs to the TonB-dependent receptor family.</text>
</comment>
<evidence type="ECO:0000313" key="9">
    <source>
        <dbReference type="Proteomes" id="UP000265366"/>
    </source>
</evidence>